<feature type="compositionally biased region" description="Basic and acidic residues" evidence="1">
    <location>
        <begin position="10"/>
        <end position="26"/>
    </location>
</feature>
<protein>
    <recommendedName>
        <fullName evidence="4">BrnA antitoxin family protein</fullName>
    </recommendedName>
</protein>
<evidence type="ECO:0008006" key="4">
    <source>
        <dbReference type="Google" id="ProtNLM"/>
    </source>
</evidence>
<name>A0A3P3FSH2_9HYPH</name>
<organism evidence="2 3">
    <name type="scientific">Mesorhizobium tamadayense</name>
    <dbReference type="NCBI Taxonomy" id="425306"/>
    <lineage>
        <taxon>Bacteria</taxon>
        <taxon>Pseudomonadati</taxon>
        <taxon>Pseudomonadota</taxon>
        <taxon>Alphaproteobacteria</taxon>
        <taxon>Hyphomicrobiales</taxon>
        <taxon>Phyllobacteriaceae</taxon>
        <taxon>Mesorhizobium</taxon>
    </lineage>
</organism>
<comment type="caution">
    <text evidence="2">The sequence shown here is derived from an EMBL/GenBank/DDBJ whole genome shotgun (WGS) entry which is preliminary data.</text>
</comment>
<dbReference type="Pfam" id="PF14384">
    <property type="entry name" value="BrnA_antitoxin"/>
    <property type="match status" value="1"/>
</dbReference>
<dbReference type="AlphaFoldDB" id="A0A3P3FSH2"/>
<dbReference type="OrthoDB" id="361944at2"/>
<accession>A0A3P3FSH2</accession>
<gene>
    <name evidence="2" type="ORF">EH240_15010</name>
</gene>
<keyword evidence="3" id="KW-1185">Reference proteome</keyword>
<proteinExistence type="predicted"/>
<evidence type="ECO:0000313" key="3">
    <source>
        <dbReference type="Proteomes" id="UP000273786"/>
    </source>
</evidence>
<dbReference type="EMBL" id="RQXT01000016">
    <property type="protein sequence ID" value="RRI01332.1"/>
    <property type="molecule type" value="Genomic_DNA"/>
</dbReference>
<feature type="compositionally biased region" description="Acidic residues" evidence="1">
    <location>
        <begin position="27"/>
        <end position="36"/>
    </location>
</feature>
<dbReference type="InterPro" id="IPR025528">
    <property type="entry name" value="BrnA_antitoxin"/>
</dbReference>
<sequence length="107" mass="11949">MTAKKLNITKPDKEFTPGKGFTRADWDAVDSPEATDEQIAQARPFTEVFPDLAESIRRSRGRPALENPKQQVTLRLDSDVIARFRAGGPGWQSRINDVLRKAAGLQK</sequence>
<dbReference type="Proteomes" id="UP000273786">
    <property type="component" value="Unassembled WGS sequence"/>
</dbReference>
<feature type="region of interest" description="Disordered" evidence="1">
    <location>
        <begin position="1"/>
        <end position="39"/>
    </location>
</feature>
<dbReference type="RefSeq" id="WP_124999438.1">
    <property type="nucleotide sequence ID" value="NZ_RQXT01000016.1"/>
</dbReference>
<evidence type="ECO:0000313" key="2">
    <source>
        <dbReference type="EMBL" id="RRI01332.1"/>
    </source>
</evidence>
<evidence type="ECO:0000256" key="1">
    <source>
        <dbReference type="SAM" id="MobiDB-lite"/>
    </source>
</evidence>
<reference evidence="2 3" key="1">
    <citation type="submission" date="2018-11" db="EMBL/GenBank/DDBJ databases">
        <title>the genome of Mesorhizobium tamadayense DSM 28320.</title>
        <authorList>
            <person name="Gao J."/>
        </authorList>
    </citation>
    <scope>NUCLEOTIDE SEQUENCE [LARGE SCALE GENOMIC DNA]</scope>
    <source>
        <strain evidence="2 3">DSM 28320</strain>
    </source>
</reference>